<feature type="domain" description="RNA polymerase sigma-70 region 2" evidence="7">
    <location>
        <begin position="39"/>
        <end position="105"/>
    </location>
</feature>
<gene>
    <name evidence="9" type="ORF">D1825_17825</name>
</gene>
<dbReference type="InterPro" id="IPR013325">
    <property type="entry name" value="RNA_pol_sigma_r2"/>
</dbReference>
<proteinExistence type="inferred from homology"/>
<evidence type="ECO:0000256" key="3">
    <source>
        <dbReference type="ARBA" id="ARBA00023082"/>
    </source>
</evidence>
<dbReference type="InterPro" id="IPR007627">
    <property type="entry name" value="RNA_pol_sigma70_r2"/>
</dbReference>
<dbReference type="Pfam" id="PF04542">
    <property type="entry name" value="Sigma70_r2"/>
    <property type="match status" value="1"/>
</dbReference>
<evidence type="ECO:0000256" key="2">
    <source>
        <dbReference type="ARBA" id="ARBA00023015"/>
    </source>
</evidence>
<dbReference type="InterPro" id="IPR013249">
    <property type="entry name" value="RNA_pol_sigma70_r4_t2"/>
</dbReference>
<keyword evidence="4" id="KW-0238">DNA-binding</keyword>
<dbReference type="SUPFAM" id="SSF88946">
    <property type="entry name" value="Sigma2 domain of RNA polymerase sigma factors"/>
    <property type="match status" value="1"/>
</dbReference>
<name>A0A413RH58_9CELL</name>
<dbReference type="GO" id="GO:0006352">
    <property type="term" value="P:DNA-templated transcription initiation"/>
    <property type="evidence" value="ECO:0007669"/>
    <property type="project" value="InterPro"/>
</dbReference>
<dbReference type="AlphaFoldDB" id="A0A413RH58"/>
<dbReference type="SUPFAM" id="SSF88659">
    <property type="entry name" value="Sigma3 and sigma4 domains of RNA polymerase sigma factors"/>
    <property type="match status" value="1"/>
</dbReference>
<sequence length="197" mass="21876">MLRARDAGCARTSTSARRTGSVISGASAARPAAEFEAFFAATAPQVRRYAHRMVDHASVDDIVAETFTVVWQRWADVPTDPDRRRAWAFRVAHHRVQHWYEAKQREVRLHRRLGPARADAVDHAADVVGEHDVAAVLALLPPAEREAMWLVVSVGLSPKDAAFVLDCAPSALTSRLTRARQRLAVVLAERVEQEVSR</sequence>
<dbReference type="Proteomes" id="UP000283374">
    <property type="component" value="Unassembled WGS sequence"/>
</dbReference>
<dbReference type="InterPro" id="IPR039425">
    <property type="entry name" value="RNA_pol_sigma-70-like"/>
</dbReference>
<dbReference type="GO" id="GO:0016987">
    <property type="term" value="F:sigma factor activity"/>
    <property type="evidence" value="ECO:0007669"/>
    <property type="project" value="UniProtKB-KW"/>
</dbReference>
<feature type="compositionally biased region" description="Polar residues" evidence="6">
    <location>
        <begin position="11"/>
        <end position="23"/>
    </location>
</feature>
<dbReference type="RefSeq" id="WP_118768752.1">
    <property type="nucleotide sequence ID" value="NZ_QWKP01000223.1"/>
</dbReference>
<dbReference type="EMBL" id="QWKP01000223">
    <property type="protein sequence ID" value="RHA37140.1"/>
    <property type="molecule type" value="Genomic_DNA"/>
</dbReference>
<dbReference type="InterPro" id="IPR013324">
    <property type="entry name" value="RNA_pol_sigma_r3/r4-like"/>
</dbReference>
<dbReference type="PANTHER" id="PTHR43133:SF8">
    <property type="entry name" value="RNA POLYMERASE SIGMA FACTOR HI_1459-RELATED"/>
    <property type="match status" value="1"/>
</dbReference>
<dbReference type="Gene3D" id="1.10.10.10">
    <property type="entry name" value="Winged helix-like DNA-binding domain superfamily/Winged helix DNA-binding domain"/>
    <property type="match status" value="1"/>
</dbReference>
<evidence type="ECO:0000313" key="9">
    <source>
        <dbReference type="EMBL" id="RHA37140.1"/>
    </source>
</evidence>
<evidence type="ECO:0000259" key="7">
    <source>
        <dbReference type="Pfam" id="PF04542"/>
    </source>
</evidence>
<keyword evidence="5" id="KW-0804">Transcription</keyword>
<evidence type="ECO:0000313" key="10">
    <source>
        <dbReference type="Proteomes" id="UP000283374"/>
    </source>
</evidence>
<reference evidence="9 10" key="1">
    <citation type="submission" date="2018-08" db="EMBL/GenBank/DDBJ databases">
        <title>Cellulomonas rhizosphaerae sp. nov., a novel actinomycete isolated from soil.</title>
        <authorList>
            <person name="Tian Y."/>
        </authorList>
    </citation>
    <scope>NUCLEOTIDE SEQUENCE [LARGE SCALE GENOMIC DNA]</scope>
    <source>
        <strain evidence="9 10">NEAU-TCZ24</strain>
    </source>
</reference>
<keyword evidence="3" id="KW-0731">Sigma factor</keyword>
<feature type="domain" description="RNA polymerase sigma factor 70 region 4 type 2" evidence="8">
    <location>
        <begin position="133"/>
        <end position="183"/>
    </location>
</feature>
<evidence type="ECO:0000256" key="5">
    <source>
        <dbReference type="ARBA" id="ARBA00023163"/>
    </source>
</evidence>
<accession>A0A413RH58</accession>
<protein>
    <submittedName>
        <fullName evidence="9">Sigma-70 family RNA polymerase sigma factor</fullName>
    </submittedName>
</protein>
<dbReference type="Pfam" id="PF08281">
    <property type="entry name" value="Sigma70_r4_2"/>
    <property type="match status" value="1"/>
</dbReference>
<organism evidence="9 10">
    <name type="scientific">Cellulomonas rhizosphaerae</name>
    <dbReference type="NCBI Taxonomy" id="2293719"/>
    <lineage>
        <taxon>Bacteria</taxon>
        <taxon>Bacillati</taxon>
        <taxon>Actinomycetota</taxon>
        <taxon>Actinomycetes</taxon>
        <taxon>Micrococcales</taxon>
        <taxon>Cellulomonadaceae</taxon>
        <taxon>Cellulomonas</taxon>
    </lineage>
</organism>
<evidence type="ECO:0000256" key="4">
    <source>
        <dbReference type="ARBA" id="ARBA00023125"/>
    </source>
</evidence>
<dbReference type="GO" id="GO:0003677">
    <property type="term" value="F:DNA binding"/>
    <property type="evidence" value="ECO:0007669"/>
    <property type="project" value="UniProtKB-KW"/>
</dbReference>
<evidence type="ECO:0000256" key="1">
    <source>
        <dbReference type="ARBA" id="ARBA00010641"/>
    </source>
</evidence>
<comment type="similarity">
    <text evidence="1">Belongs to the sigma-70 factor family. ECF subfamily.</text>
</comment>
<evidence type="ECO:0000256" key="6">
    <source>
        <dbReference type="SAM" id="MobiDB-lite"/>
    </source>
</evidence>
<dbReference type="NCBIfam" id="TIGR02937">
    <property type="entry name" value="sigma70-ECF"/>
    <property type="match status" value="1"/>
</dbReference>
<dbReference type="InterPro" id="IPR036388">
    <property type="entry name" value="WH-like_DNA-bd_sf"/>
</dbReference>
<evidence type="ECO:0000259" key="8">
    <source>
        <dbReference type="Pfam" id="PF08281"/>
    </source>
</evidence>
<keyword evidence="10" id="KW-1185">Reference proteome</keyword>
<comment type="caution">
    <text evidence="9">The sequence shown here is derived from an EMBL/GenBank/DDBJ whole genome shotgun (WGS) entry which is preliminary data.</text>
</comment>
<dbReference type="InterPro" id="IPR014284">
    <property type="entry name" value="RNA_pol_sigma-70_dom"/>
</dbReference>
<dbReference type="PANTHER" id="PTHR43133">
    <property type="entry name" value="RNA POLYMERASE ECF-TYPE SIGMA FACTO"/>
    <property type="match status" value="1"/>
</dbReference>
<dbReference type="Gene3D" id="1.10.1740.10">
    <property type="match status" value="1"/>
</dbReference>
<feature type="region of interest" description="Disordered" evidence="6">
    <location>
        <begin position="1"/>
        <end position="23"/>
    </location>
</feature>
<keyword evidence="2" id="KW-0805">Transcription regulation</keyword>